<keyword evidence="1" id="KW-0472">Membrane</keyword>
<feature type="transmembrane region" description="Helical" evidence="1">
    <location>
        <begin position="32"/>
        <end position="51"/>
    </location>
</feature>
<name>A0A1D3L2X2_9EURY</name>
<feature type="transmembrane region" description="Helical" evidence="1">
    <location>
        <begin position="88"/>
        <end position="106"/>
    </location>
</feature>
<dbReference type="Proteomes" id="UP000094707">
    <property type="component" value="Chromosome I"/>
</dbReference>
<protein>
    <recommendedName>
        <fullName evidence="4">TIGR04086 family membrane protein</fullName>
    </recommendedName>
</protein>
<dbReference type="OrthoDB" id="386196at2157"/>
<evidence type="ECO:0000313" key="2">
    <source>
        <dbReference type="EMBL" id="SCG85961.1"/>
    </source>
</evidence>
<dbReference type="GeneID" id="30412246"/>
<keyword evidence="1" id="KW-1133">Transmembrane helix</keyword>
<dbReference type="KEGG" id="mcub:MCBB_1404"/>
<sequence>MKNRYSILSGTVIVLGLFILLNTVFWDNPTVLTDSFVLVLIMGGFVATFTSPGTKARAGLISGLGVSIILIPYTLINSTFVPVTAGTLLNLLVLPGFMMCIGGYIAKLVKMEIKG</sequence>
<dbReference type="RefSeq" id="WP_145976020.1">
    <property type="nucleotide sequence ID" value="NZ_LT607756.1"/>
</dbReference>
<feature type="transmembrane region" description="Helical" evidence="1">
    <location>
        <begin position="58"/>
        <end position="76"/>
    </location>
</feature>
<proteinExistence type="predicted"/>
<dbReference type="EMBL" id="LT607756">
    <property type="protein sequence ID" value="SCG85961.1"/>
    <property type="molecule type" value="Genomic_DNA"/>
</dbReference>
<organism evidence="2 3">
    <name type="scientific">Methanobacterium congolense</name>
    <dbReference type="NCBI Taxonomy" id="118062"/>
    <lineage>
        <taxon>Archaea</taxon>
        <taxon>Methanobacteriati</taxon>
        <taxon>Methanobacteriota</taxon>
        <taxon>Methanomada group</taxon>
        <taxon>Methanobacteria</taxon>
        <taxon>Methanobacteriales</taxon>
        <taxon>Methanobacteriaceae</taxon>
        <taxon>Methanobacterium</taxon>
    </lineage>
</organism>
<gene>
    <name evidence="2" type="ORF">MCBB_1404</name>
</gene>
<evidence type="ECO:0000313" key="3">
    <source>
        <dbReference type="Proteomes" id="UP000094707"/>
    </source>
</evidence>
<accession>A0A1D3L2X2</accession>
<keyword evidence="1" id="KW-0812">Transmembrane</keyword>
<reference evidence="2 3" key="1">
    <citation type="submission" date="2016-08" db="EMBL/GenBank/DDBJ databases">
        <authorList>
            <person name="Seilhamer J.J."/>
        </authorList>
    </citation>
    <scope>NUCLEOTIDE SEQUENCE [LARGE SCALE GENOMIC DNA]</scope>
    <source>
        <strain evidence="2">Buetzberg</strain>
    </source>
</reference>
<keyword evidence="3" id="KW-1185">Reference proteome</keyword>
<dbReference type="AlphaFoldDB" id="A0A1D3L2X2"/>
<feature type="transmembrane region" description="Helical" evidence="1">
    <location>
        <begin position="7"/>
        <end position="26"/>
    </location>
</feature>
<evidence type="ECO:0000256" key="1">
    <source>
        <dbReference type="SAM" id="Phobius"/>
    </source>
</evidence>
<evidence type="ECO:0008006" key="4">
    <source>
        <dbReference type="Google" id="ProtNLM"/>
    </source>
</evidence>